<feature type="domain" description="NAD(P)-binding" evidence="1">
    <location>
        <begin position="20"/>
        <end position="216"/>
    </location>
</feature>
<dbReference type="AlphaFoldDB" id="A0A1S3IF66"/>
<dbReference type="InterPro" id="IPR036291">
    <property type="entry name" value="NAD(P)-bd_dom_sf"/>
</dbReference>
<dbReference type="Gene3D" id="3.40.50.720">
    <property type="entry name" value="NAD(P)-binding Rossmann-like Domain"/>
    <property type="match status" value="1"/>
</dbReference>
<organism evidence="2 3">
    <name type="scientific">Lingula anatina</name>
    <name type="common">Brachiopod</name>
    <name type="synonym">Lingula unguis</name>
    <dbReference type="NCBI Taxonomy" id="7574"/>
    <lineage>
        <taxon>Eukaryota</taxon>
        <taxon>Metazoa</taxon>
        <taxon>Spiralia</taxon>
        <taxon>Lophotrochozoa</taxon>
        <taxon>Brachiopoda</taxon>
        <taxon>Linguliformea</taxon>
        <taxon>Lingulata</taxon>
        <taxon>Lingulida</taxon>
        <taxon>Linguloidea</taxon>
        <taxon>Lingulidae</taxon>
        <taxon>Lingula</taxon>
    </lineage>
</organism>
<gene>
    <name evidence="3" type="primary">LOC106163455</name>
</gene>
<dbReference type="FunCoup" id="A0A1S3IF66">
    <property type="interactions" value="404"/>
</dbReference>
<sequence>MRRRELGCRTLTMKRLVVLGATGPSGQEVVKQALSAGHHVTAVVRNPDKLDSVQNENLKVVKADIFSAEELSEHFRGQEVVLSCLGSRSSFRAPVTLYTETMKAIVAAMRETGLIRLICMTSWCTESLPGNPWFIEWILKPLVLKRTLVNMAEMEHFLFDDCQDINFTIVRPPSLGTGPFSDLPILTHEGMHVPGARWGLMNRADVAHFMLSLLDTTEWDRKAVAIQRTSRR</sequence>
<dbReference type="OrthoDB" id="419598at2759"/>
<evidence type="ECO:0000313" key="3">
    <source>
        <dbReference type="RefSeq" id="XP_013396496.1"/>
    </source>
</evidence>
<evidence type="ECO:0000313" key="2">
    <source>
        <dbReference type="Proteomes" id="UP000085678"/>
    </source>
</evidence>
<dbReference type="KEGG" id="lak:106163455"/>
<proteinExistence type="predicted"/>
<dbReference type="CDD" id="cd05244">
    <property type="entry name" value="BVR-B_like_SDR_a"/>
    <property type="match status" value="1"/>
</dbReference>
<dbReference type="STRING" id="7574.A0A1S3IF66"/>
<dbReference type="Pfam" id="PF13460">
    <property type="entry name" value="NAD_binding_10"/>
    <property type="match status" value="1"/>
</dbReference>
<dbReference type="SUPFAM" id="SSF51735">
    <property type="entry name" value="NAD(P)-binding Rossmann-fold domains"/>
    <property type="match status" value="1"/>
</dbReference>
<dbReference type="GeneID" id="106163455"/>
<dbReference type="RefSeq" id="XP_013396496.1">
    <property type="nucleotide sequence ID" value="XM_013541042.1"/>
</dbReference>
<dbReference type="InParanoid" id="A0A1S3IF66"/>
<keyword evidence="2" id="KW-1185">Reference proteome</keyword>
<dbReference type="GO" id="GO:0003824">
    <property type="term" value="F:catalytic activity"/>
    <property type="evidence" value="ECO:0007669"/>
    <property type="project" value="UniProtKB-ARBA"/>
</dbReference>
<dbReference type="PANTHER" id="PTHR15020:SF50">
    <property type="entry name" value="UPF0659 PROTEIN YMR090W"/>
    <property type="match status" value="1"/>
</dbReference>
<name>A0A1S3IF66_LINAN</name>
<dbReference type="InterPro" id="IPR016040">
    <property type="entry name" value="NAD(P)-bd_dom"/>
</dbReference>
<dbReference type="Proteomes" id="UP000085678">
    <property type="component" value="Unplaced"/>
</dbReference>
<protein>
    <submittedName>
        <fullName evidence="3">Flavin reductase (NADPH) isoform X1</fullName>
    </submittedName>
</protein>
<evidence type="ECO:0000259" key="1">
    <source>
        <dbReference type="Pfam" id="PF13460"/>
    </source>
</evidence>
<dbReference type="PANTHER" id="PTHR15020">
    <property type="entry name" value="FLAVIN REDUCTASE-RELATED"/>
    <property type="match status" value="1"/>
</dbReference>
<reference evidence="3" key="1">
    <citation type="submission" date="2025-08" db="UniProtKB">
        <authorList>
            <consortium name="RefSeq"/>
        </authorList>
    </citation>
    <scope>IDENTIFICATION</scope>
    <source>
        <tissue evidence="3">Gonads</tissue>
    </source>
</reference>
<accession>A0A1S3IF66</accession>